<dbReference type="PANTHER" id="PTHR10367:SF17">
    <property type="entry name" value="MRNA-CAPPING ENZYME"/>
    <property type="match status" value="1"/>
</dbReference>
<dbReference type="EC" id="3.6.1.74" evidence="10"/>
<proteinExistence type="inferred from homology"/>
<reference evidence="16 17" key="1">
    <citation type="journal article" date="2014" name="Genome Biol. Evol.">
        <title>The genome of the myxosporean Thelohanellus kitauei shows adaptations to nutrient acquisition within its fish host.</title>
        <authorList>
            <person name="Yang Y."/>
            <person name="Xiong J."/>
            <person name="Zhou Z."/>
            <person name="Huo F."/>
            <person name="Miao W."/>
            <person name="Ran C."/>
            <person name="Liu Y."/>
            <person name="Zhang J."/>
            <person name="Feng J."/>
            <person name="Wang M."/>
            <person name="Wang M."/>
            <person name="Wang L."/>
            <person name="Yao B."/>
        </authorList>
    </citation>
    <scope>NUCLEOTIDE SEQUENCE [LARGE SCALE GENOMIC DNA]</scope>
    <source>
        <strain evidence="16">Wuqing</strain>
    </source>
</reference>
<dbReference type="GO" id="GO:0005524">
    <property type="term" value="F:ATP binding"/>
    <property type="evidence" value="ECO:0007669"/>
    <property type="project" value="InterPro"/>
</dbReference>
<comment type="function">
    <text evidence="10">Bifunctional mRNA-capping enzyme exhibiting RNA 5'-triphosphate monophosphatase activity in the N-terminal part and mRNA guanylyltransferase activity in the C-terminal part. Catalyzes the first two steps of cap formation: by removing the gamma-phosphate from the 5'-triphosphate end of nascent mRNA to yield a diphosphate end, and by transferring the GMP moiety of GTP to the 5'-diphosphate terminus of RNA via a covalent enzyme-GMP reaction intermediate.</text>
</comment>
<dbReference type="SUPFAM" id="SSF52799">
    <property type="entry name" value="(Phosphotyrosine protein) phosphatases II"/>
    <property type="match status" value="1"/>
</dbReference>
<dbReference type="InterPro" id="IPR017074">
    <property type="entry name" value="mRNA_cap_enz_bifunc"/>
</dbReference>
<feature type="binding site" evidence="13">
    <location>
        <begin position="510"/>
        <end position="515"/>
    </location>
    <ligand>
        <name>GTP</name>
        <dbReference type="ChEBI" id="CHEBI:37565"/>
    </ligand>
</feature>
<dbReference type="AlphaFoldDB" id="A0A0C2N780"/>
<keyword evidence="4 10" id="KW-0548">Nucleotidyltransferase</keyword>
<keyword evidence="3 10" id="KW-0808">Transferase</keyword>
<dbReference type="GO" id="GO:0006370">
    <property type="term" value="P:7-methylguanosine mRNA capping"/>
    <property type="evidence" value="ECO:0007669"/>
    <property type="project" value="UniProtKB-UniRule"/>
</dbReference>
<keyword evidence="7 10" id="KW-0342">GTP-binding</keyword>
<keyword evidence="17" id="KW-1185">Reference proteome</keyword>
<keyword evidence="10" id="KW-0378">Hydrolase</keyword>
<evidence type="ECO:0000256" key="4">
    <source>
        <dbReference type="ARBA" id="ARBA00022695"/>
    </source>
</evidence>
<evidence type="ECO:0000256" key="6">
    <source>
        <dbReference type="ARBA" id="ARBA00023042"/>
    </source>
</evidence>
<evidence type="ECO:0000256" key="1">
    <source>
        <dbReference type="ARBA" id="ARBA00004123"/>
    </source>
</evidence>
<dbReference type="GO" id="GO:0004484">
    <property type="term" value="F:mRNA guanylyltransferase activity"/>
    <property type="evidence" value="ECO:0007669"/>
    <property type="project" value="UniProtKB-UniRule"/>
</dbReference>
<feature type="binding site" evidence="13">
    <location>
        <begin position="438"/>
        <end position="440"/>
    </location>
    <ligand>
        <name>GTP</name>
        <dbReference type="ChEBI" id="CHEBI:37565"/>
    </ligand>
</feature>
<dbReference type="InterPro" id="IPR029021">
    <property type="entry name" value="Prot-tyrosine_phosphatase-like"/>
</dbReference>
<dbReference type="InterPro" id="IPR000387">
    <property type="entry name" value="Tyr_Pase_dom"/>
</dbReference>
<feature type="compositionally biased region" description="Polar residues" evidence="14">
    <location>
        <begin position="551"/>
        <end position="570"/>
    </location>
</feature>
<dbReference type="Gene3D" id="3.30.470.30">
    <property type="entry name" value="DNA ligase/mRNA capping enzyme"/>
    <property type="match status" value="1"/>
</dbReference>
<feature type="binding site" evidence="13">
    <location>
        <begin position="324"/>
        <end position="326"/>
    </location>
    <ligand>
        <name>GTP</name>
        <dbReference type="ChEBI" id="CHEBI:37565"/>
    </ligand>
</feature>
<dbReference type="InterPro" id="IPR013846">
    <property type="entry name" value="mRNA_cap_enzyme_C"/>
</dbReference>
<evidence type="ECO:0000256" key="13">
    <source>
        <dbReference type="PIRSR" id="PIRSR036958-3"/>
    </source>
</evidence>
<gene>
    <name evidence="16" type="ORF">RF11_08626</name>
</gene>
<name>A0A0C2N780_THEKT</name>
<dbReference type="CDD" id="cd07895">
    <property type="entry name" value="Adenylation_mRNA_capping"/>
    <property type="match status" value="1"/>
</dbReference>
<dbReference type="Proteomes" id="UP000031668">
    <property type="component" value="Unassembled WGS sequence"/>
</dbReference>
<dbReference type="SUPFAM" id="SSF50249">
    <property type="entry name" value="Nucleic acid-binding proteins"/>
    <property type="match status" value="1"/>
</dbReference>
<evidence type="ECO:0000256" key="7">
    <source>
        <dbReference type="ARBA" id="ARBA00023134"/>
    </source>
</evidence>
<comment type="subcellular location">
    <subcellularLocation>
        <location evidence="1 10">Nucleus</location>
    </subcellularLocation>
</comment>
<comment type="similarity">
    <text evidence="10">In the N-terminal section; belongs to the non-receptor class of the protein-tyrosine phosphatase family.</text>
</comment>
<feature type="binding site" evidence="13">
    <location>
        <position position="296"/>
    </location>
    <ligand>
        <name>GTP</name>
        <dbReference type="ChEBI" id="CHEBI:37565"/>
    </ligand>
</feature>
<evidence type="ECO:0000256" key="10">
    <source>
        <dbReference type="PIRNR" id="PIRNR036958"/>
    </source>
</evidence>
<dbReference type="GO" id="GO:0005634">
    <property type="term" value="C:nucleus"/>
    <property type="evidence" value="ECO:0007669"/>
    <property type="project" value="UniProtKB-SubCell"/>
</dbReference>
<keyword evidence="6 10" id="KW-0506">mRNA capping</keyword>
<accession>A0A0C2N780</accession>
<keyword evidence="2 10" id="KW-0507">mRNA processing</keyword>
<dbReference type="Gene3D" id="2.40.50.140">
    <property type="entry name" value="Nucleic acid-binding proteins"/>
    <property type="match status" value="1"/>
</dbReference>
<feature type="active site" description="Phosphocysteine intermediate" evidence="11">
    <location>
        <position position="135"/>
    </location>
</feature>
<comment type="catalytic activity">
    <reaction evidence="10">
        <text>a 5'-end triphospho-ribonucleoside in mRNA + H2O = a 5'-end diphospho-ribonucleoside in mRNA + phosphate + H(+)</text>
        <dbReference type="Rhea" id="RHEA:67004"/>
        <dbReference type="Rhea" id="RHEA-COMP:17164"/>
        <dbReference type="Rhea" id="RHEA-COMP:17165"/>
        <dbReference type="ChEBI" id="CHEBI:15377"/>
        <dbReference type="ChEBI" id="CHEBI:15378"/>
        <dbReference type="ChEBI" id="CHEBI:43474"/>
        <dbReference type="ChEBI" id="CHEBI:167616"/>
        <dbReference type="ChEBI" id="CHEBI:167618"/>
        <dbReference type="EC" id="3.6.1.74"/>
    </reaction>
</comment>
<sequence>MSTRRKRNFKSQSPLPDRWIECPRRSVGIISDLFLATKTFLDDKFDKFIPRKSLFKPRMITDIGSSLEVQIGMVIDLTNSTRYYNPDEFFDMNISHAKIRCVGQGPPDREQVHQFIELVRHFASNHPGKKILTHCTHGFNRTGYMIISYLVEEQGYDVIHALSYFASLRPVGIYKPDYIESLLTTNGKNSDEFKCPQLPDWCNVDDNTDASPKTAMLPDIQFVIKDPLVEIAAPEVTRSIKFEISQLLKSKQNVFPGCQPVSLSMDNISFIEQYPYLVSWKADGTRDKSQTYMIDRTFSIFHIPHLSFPSKSDPNTHLKQTILDGEFVFDRAGDSTIPRFLVFDILLFEGSIPKLGFSERLHIIKKEIIAPRDMGFANHSIDRSKEAFSVRLKPFFDKSAIRRLNEEFIKTLTHESDGLLFQPQKMPYQGGTSKYVLKWKPESLNSVDFYLVVNSLTRPGCLPEYDGNLHVVGYDGVFAKIKVDNELKKYNRKIIECRFDRSINRWVFLRVREDKILPNAYSTALSVCETIVNPVTVEDLYKVVETPKPSIKSSDQVSDYNTETKQISQD</sequence>
<evidence type="ECO:0000256" key="3">
    <source>
        <dbReference type="ARBA" id="ARBA00022679"/>
    </source>
</evidence>
<dbReference type="Pfam" id="PF01331">
    <property type="entry name" value="mRNA_cap_enzyme"/>
    <property type="match status" value="1"/>
</dbReference>
<dbReference type="GO" id="GO:0004651">
    <property type="term" value="F:polynucleotide 5'-phosphatase activity"/>
    <property type="evidence" value="ECO:0007669"/>
    <property type="project" value="UniProtKB-UniRule"/>
</dbReference>
<keyword evidence="8 10" id="KW-0539">Nucleus</keyword>
<evidence type="ECO:0000313" key="16">
    <source>
        <dbReference type="EMBL" id="KII69762.1"/>
    </source>
</evidence>
<dbReference type="PIRSF" id="PIRSF036958">
    <property type="entry name" value="mRNA_capping_HCE"/>
    <property type="match status" value="1"/>
</dbReference>
<evidence type="ECO:0000256" key="12">
    <source>
        <dbReference type="PIRSR" id="PIRSR036958-2"/>
    </source>
</evidence>
<dbReference type="GO" id="GO:0004721">
    <property type="term" value="F:phosphoprotein phosphatase activity"/>
    <property type="evidence" value="ECO:0007669"/>
    <property type="project" value="UniProtKB-UniRule"/>
</dbReference>
<evidence type="ECO:0000256" key="9">
    <source>
        <dbReference type="ARBA" id="ARBA00044624"/>
    </source>
</evidence>
<evidence type="ECO:0000313" key="17">
    <source>
        <dbReference type="Proteomes" id="UP000031668"/>
    </source>
</evidence>
<dbReference type="OMA" id="LGPPDRW"/>
<dbReference type="Pfam" id="PF00782">
    <property type="entry name" value="DSPc"/>
    <property type="match status" value="1"/>
</dbReference>
<feature type="domain" description="Tyrosine specific protein phosphatases" evidence="15">
    <location>
        <begin position="113"/>
        <end position="180"/>
    </location>
</feature>
<dbReference type="PANTHER" id="PTHR10367">
    <property type="entry name" value="MRNA-CAPPING ENZYME"/>
    <property type="match status" value="1"/>
</dbReference>
<dbReference type="InterPro" id="IPR012340">
    <property type="entry name" value="NA-bd_OB-fold"/>
</dbReference>
<dbReference type="Gene3D" id="3.90.190.10">
    <property type="entry name" value="Protein tyrosine phosphatase superfamily"/>
    <property type="match status" value="1"/>
</dbReference>
<comment type="caution">
    <text evidence="16">The sequence shown here is derived from an EMBL/GenBank/DDBJ whole genome shotgun (WGS) entry which is preliminary data.</text>
</comment>
<dbReference type="InterPro" id="IPR001339">
    <property type="entry name" value="mRNA_cap_enzyme_adenylation"/>
</dbReference>
<keyword evidence="5 10" id="KW-0547">Nucleotide-binding</keyword>
<dbReference type="OrthoDB" id="200924at2759"/>
<evidence type="ECO:0000256" key="11">
    <source>
        <dbReference type="PIRSR" id="PIRSR036958-1"/>
    </source>
</evidence>
<dbReference type="PROSITE" id="PS50056">
    <property type="entry name" value="TYR_PHOSPHATASE_2"/>
    <property type="match status" value="1"/>
</dbReference>
<feature type="active site" description="N6-GMP-lysine intermediate" evidence="12">
    <location>
        <position position="281"/>
    </location>
</feature>
<feature type="region of interest" description="Disordered" evidence="14">
    <location>
        <begin position="550"/>
        <end position="570"/>
    </location>
</feature>
<comment type="similarity">
    <text evidence="10">In the C-terminal section; belongs to the eukaryotic GTase family.</text>
</comment>
<dbReference type="GO" id="GO:0140818">
    <property type="term" value="F:mRNA 5'-triphosphate monophosphatase activity"/>
    <property type="evidence" value="ECO:0007669"/>
    <property type="project" value="UniProtKB-EC"/>
</dbReference>
<dbReference type="SUPFAM" id="SSF56091">
    <property type="entry name" value="DNA ligase/mRNA capping enzyme, catalytic domain"/>
    <property type="match status" value="1"/>
</dbReference>
<dbReference type="InterPro" id="IPR000340">
    <property type="entry name" value="Dual-sp_phosphatase_cat-dom"/>
</dbReference>
<evidence type="ECO:0000256" key="14">
    <source>
        <dbReference type="SAM" id="MobiDB-lite"/>
    </source>
</evidence>
<evidence type="ECO:0000256" key="5">
    <source>
        <dbReference type="ARBA" id="ARBA00022741"/>
    </source>
</evidence>
<dbReference type="Pfam" id="PF03919">
    <property type="entry name" value="mRNA_cap_C"/>
    <property type="match status" value="1"/>
</dbReference>
<dbReference type="EMBL" id="JWZT01002290">
    <property type="protein sequence ID" value="KII69762.1"/>
    <property type="molecule type" value="Genomic_DNA"/>
</dbReference>
<evidence type="ECO:0000259" key="15">
    <source>
        <dbReference type="PROSITE" id="PS50056"/>
    </source>
</evidence>
<organism evidence="16 17">
    <name type="scientific">Thelohanellus kitauei</name>
    <name type="common">Myxosporean</name>
    <dbReference type="NCBI Taxonomy" id="669202"/>
    <lineage>
        <taxon>Eukaryota</taxon>
        <taxon>Metazoa</taxon>
        <taxon>Cnidaria</taxon>
        <taxon>Myxozoa</taxon>
        <taxon>Myxosporea</taxon>
        <taxon>Bivalvulida</taxon>
        <taxon>Platysporina</taxon>
        <taxon>Myxobolidae</taxon>
        <taxon>Thelohanellus</taxon>
    </lineage>
</organism>
<dbReference type="InterPro" id="IPR051029">
    <property type="entry name" value="mRNA_Capping_Enz/RNA_Phosphat"/>
</dbReference>
<evidence type="ECO:0000256" key="8">
    <source>
        <dbReference type="ARBA" id="ARBA00023242"/>
    </source>
</evidence>
<protein>
    <recommendedName>
        <fullName evidence="10">mRNA-capping enzyme</fullName>
    </recommendedName>
    <domain>
        <recommendedName>
            <fullName evidence="10">mRNA 5'-triphosphate monophosphatase</fullName>
            <ecNumber evidence="10">3.6.1.74</ecNumber>
        </recommendedName>
        <alternativeName>
            <fullName evidence="10">mRNA 5'-phosphatase</fullName>
        </alternativeName>
    </domain>
    <domain>
        <recommendedName>
            <fullName evidence="10">mRNA guanylyltransferase</fullName>
            <ecNumber evidence="10">2.7.7.50</ecNumber>
        </recommendedName>
        <alternativeName>
            <fullName evidence="10">GTP--RNA guanylyltransferase</fullName>
            <shortName evidence="10">GTase</shortName>
        </alternativeName>
    </domain>
</protein>
<dbReference type="EC" id="2.7.7.50" evidence="10"/>
<dbReference type="GO" id="GO:0005525">
    <property type="term" value="F:GTP binding"/>
    <property type="evidence" value="ECO:0007669"/>
    <property type="project" value="UniProtKB-UniRule"/>
</dbReference>
<comment type="catalytic activity">
    <reaction evidence="9">
        <text>a 5'-end diphospho-ribonucleoside in mRNA + GTP + H(+) = a 5'-end (5'-triphosphoguanosine)-ribonucleoside in mRNA + diphosphate</text>
        <dbReference type="Rhea" id="RHEA:67012"/>
        <dbReference type="Rhea" id="RHEA-COMP:17165"/>
        <dbReference type="Rhea" id="RHEA-COMP:17166"/>
        <dbReference type="ChEBI" id="CHEBI:15378"/>
        <dbReference type="ChEBI" id="CHEBI:33019"/>
        <dbReference type="ChEBI" id="CHEBI:37565"/>
        <dbReference type="ChEBI" id="CHEBI:167616"/>
        <dbReference type="ChEBI" id="CHEBI:167617"/>
        <dbReference type="EC" id="2.7.7.50"/>
    </reaction>
    <physiologicalReaction direction="left-to-right" evidence="9">
        <dbReference type="Rhea" id="RHEA:67013"/>
    </physiologicalReaction>
</comment>
<evidence type="ECO:0000256" key="2">
    <source>
        <dbReference type="ARBA" id="ARBA00022664"/>
    </source>
</evidence>
<feature type="binding site" evidence="13">
    <location>
        <position position="286"/>
    </location>
    <ligand>
        <name>GTP</name>
        <dbReference type="ChEBI" id="CHEBI:37565"/>
    </ligand>
</feature>